<proteinExistence type="predicted"/>
<gene>
    <name evidence="3" type="ORF">EUX98_g2762</name>
</gene>
<keyword evidence="4" id="KW-1185">Reference proteome</keyword>
<evidence type="ECO:0000313" key="4">
    <source>
        <dbReference type="Proteomes" id="UP000308730"/>
    </source>
</evidence>
<dbReference type="PANTHER" id="PTHR47797:SF5">
    <property type="entry name" value="CELLOBIOSE DEHYDROGENASE CYTOCHROME DOMAIN-CONTAINING PROTEIN"/>
    <property type="match status" value="1"/>
</dbReference>
<protein>
    <recommendedName>
        <fullName evidence="2">Cellobiose dehydrogenase-like cytochrome domain-containing protein</fullName>
    </recommendedName>
</protein>
<dbReference type="CDD" id="cd09630">
    <property type="entry name" value="CDH_like_cytochrome"/>
    <property type="match status" value="1"/>
</dbReference>
<accession>A0A4S4MY94</accession>
<reference evidence="3 4" key="1">
    <citation type="submission" date="2019-02" db="EMBL/GenBank/DDBJ databases">
        <title>Genome sequencing of the rare red list fungi Antrodiella citrinella (Flaviporus citrinellus).</title>
        <authorList>
            <person name="Buettner E."/>
            <person name="Kellner H."/>
        </authorList>
    </citation>
    <scope>NUCLEOTIDE SEQUENCE [LARGE SCALE GENOMIC DNA]</scope>
    <source>
        <strain evidence="3 4">DSM 108506</strain>
    </source>
</reference>
<feature type="chain" id="PRO_5020739760" description="Cellobiose dehydrogenase-like cytochrome domain-containing protein" evidence="1">
    <location>
        <begin position="21"/>
        <end position="410"/>
    </location>
</feature>
<comment type="caution">
    <text evidence="3">The sequence shown here is derived from an EMBL/GenBank/DDBJ whole genome shotgun (WGS) entry which is preliminary data.</text>
</comment>
<dbReference type="Pfam" id="PF16010">
    <property type="entry name" value="CDH-cyt"/>
    <property type="match status" value="1"/>
</dbReference>
<evidence type="ECO:0000259" key="2">
    <source>
        <dbReference type="Pfam" id="PF16010"/>
    </source>
</evidence>
<feature type="domain" description="Cellobiose dehydrogenase-like cytochrome" evidence="2">
    <location>
        <begin position="26"/>
        <end position="201"/>
    </location>
</feature>
<sequence length="410" mass="44260">MQHLTHTLFILLAWIHLGHAQLASSYCDSLSSLCFQGYTDSTNGVTFGFIFPPITTPSTNEYIVQIVAPVSYGWTGLSVGGSMLNSLLFTLWPNGQQPIVGTRLAVSNVLPKYYDGPVLTIMPYSTVNSTHVKATLRCQNCTSWQGGSIGGGDLNAFQFMAYALSKSSKPANAGDPQSDFYMHDTFGYFALSLINAHDANYFNYLGGGTSTGTGTQTSLSSTSSTSTSSTTTGSTTIFSTITKTAPAPPPTTTLCAPPSTTTAIPPTASPYGQCGGTCWPGPFTCLGNWIYMYELESILLAMPTRKCKQWFYHHAASHLGADFHFVRTFDDDRQSSYTKRMGPGMTFHTVLYTLLLTRLSVVAKVGPDQLLVKMGYRASRRIHCATTALQDLVKAKATGIPGVDQIVLVK</sequence>
<dbReference type="OrthoDB" id="413885at2759"/>
<dbReference type="AlphaFoldDB" id="A0A4S4MY94"/>
<dbReference type="SUPFAM" id="SSF49344">
    <property type="entry name" value="CBD9-like"/>
    <property type="match status" value="1"/>
</dbReference>
<dbReference type="EMBL" id="SGPM01000047">
    <property type="protein sequence ID" value="THH31442.1"/>
    <property type="molecule type" value="Genomic_DNA"/>
</dbReference>
<dbReference type="Gene3D" id="2.60.40.1210">
    <property type="entry name" value="Cellobiose dehydrogenase, cytochrome domain"/>
    <property type="match status" value="1"/>
</dbReference>
<organism evidence="3 4">
    <name type="scientific">Antrodiella citrinella</name>
    <dbReference type="NCBI Taxonomy" id="2447956"/>
    <lineage>
        <taxon>Eukaryota</taxon>
        <taxon>Fungi</taxon>
        <taxon>Dikarya</taxon>
        <taxon>Basidiomycota</taxon>
        <taxon>Agaricomycotina</taxon>
        <taxon>Agaricomycetes</taxon>
        <taxon>Polyporales</taxon>
        <taxon>Steccherinaceae</taxon>
        <taxon>Antrodiella</taxon>
    </lineage>
</organism>
<feature type="signal peptide" evidence="1">
    <location>
        <begin position="1"/>
        <end position="20"/>
    </location>
</feature>
<keyword evidence="1" id="KW-0732">Signal</keyword>
<dbReference type="PANTHER" id="PTHR47797">
    <property type="entry name" value="DEHYDROGENASE, PUTATIVE (AFU_ORTHOLOGUE AFUA_8G05805)-RELATED"/>
    <property type="match status" value="1"/>
</dbReference>
<dbReference type="InterPro" id="IPR015920">
    <property type="entry name" value="Cellobiose_DH-like_cyt"/>
</dbReference>
<dbReference type="Proteomes" id="UP000308730">
    <property type="component" value="Unassembled WGS sequence"/>
</dbReference>
<name>A0A4S4MY94_9APHY</name>
<evidence type="ECO:0000256" key="1">
    <source>
        <dbReference type="SAM" id="SignalP"/>
    </source>
</evidence>
<evidence type="ECO:0000313" key="3">
    <source>
        <dbReference type="EMBL" id="THH31442.1"/>
    </source>
</evidence>